<name>A0AAJ1PTJ7_9MOLU</name>
<dbReference type="PANTHER" id="PTHR39159:SF1">
    <property type="entry name" value="UPF0374 PROTEIN YGAC"/>
    <property type="match status" value="1"/>
</dbReference>
<dbReference type="Proteomes" id="UP001224428">
    <property type="component" value="Unassembled WGS sequence"/>
</dbReference>
<evidence type="ECO:0000256" key="1">
    <source>
        <dbReference type="ARBA" id="ARBA00022801"/>
    </source>
</evidence>
<dbReference type="InterPro" id="IPR035930">
    <property type="entry name" value="FomD-like_sf"/>
</dbReference>
<keyword evidence="4" id="KW-1185">Reference proteome</keyword>
<evidence type="ECO:0000313" key="4">
    <source>
        <dbReference type="Proteomes" id="UP001224428"/>
    </source>
</evidence>
<dbReference type="Pfam" id="PF04167">
    <property type="entry name" value="DUF402"/>
    <property type="match status" value="1"/>
</dbReference>
<dbReference type="RefSeq" id="WP_283827122.1">
    <property type="nucleotide sequence ID" value="NZ_JASDDP010000008.1"/>
</dbReference>
<dbReference type="AlphaFoldDB" id="A0AAJ1PTJ7"/>
<reference evidence="3" key="1">
    <citation type="submission" date="2023-05" db="EMBL/GenBank/DDBJ databases">
        <title>Mycoplasma phocimorsus sp. nov., isolated from Scandinavian patients with seal finger or septic arthritis after contact with seals.</title>
        <authorList>
            <person name="Skafte-Holm A."/>
            <person name="Pedersen T.R."/>
            <person name="Froelund M."/>
            <person name="Stegger M."/>
            <person name="Qvortrup K."/>
            <person name="Michaels D.L."/>
            <person name="Brown D.R."/>
            <person name="Jensen J.S."/>
        </authorList>
    </citation>
    <scope>NUCLEOTIDE SEQUENCE</scope>
    <source>
        <strain evidence="3">M5725</strain>
    </source>
</reference>
<keyword evidence="1" id="KW-0378">Hydrolase</keyword>
<organism evidence="3 4">
    <name type="scientific">Mycoplasma phocimorsus</name>
    <dbReference type="NCBI Taxonomy" id="3045839"/>
    <lineage>
        <taxon>Bacteria</taxon>
        <taxon>Bacillati</taxon>
        <taxon>Mycoplasmatota</taxon>
        <taxon>Mollicutes</taxon>
        <taxon>Mycoplasmataceae</taxon>
        <taxon>Mycoplasma</taxon>
    </lineage>
</organism>
<evidence type="ECO:0000259" key="2">
    <source>
        <dbReference type="Pfam" id="PF04167"/>
    </source>
</evidence>
<dbReference type="InterPro" id="IPR050212">
    <property type="entry name" value="Ntdp-like"/>
</dbReference>
<dbReference type="SUPFAM" id="SSF159234">
    <property type="entry name" value="FomD-like"/>
    <property type="match status" value="1"/>
</dbReference>
<gene>
    <name evidence="3" type="ORF">QLQ80_00605</name>
</gene>
<accession>A0AAJ1PTJ7</accession>
<comment type="caution">
    <text evidence="3">The sequence shown here is derived from an EMBL/GenBank/DDBJ whole genome shotgun (WGS) entry which is preliminary data.</text>
</comment>
<sequence>MKDNNFLHEYINVQAYKHDGTLYRQWNNLKVIYENSKYIILFPKKAKVSEINNKIWSFNNCGFWFFPKKELYNCLLTIRPDGNYFYFNMASKYIFEDNTIKYIDYDLDIKIYPKDTLRIVDREEFTKNKLKYKYPNKLVKSLYKVIEKIIGYYYNDLEMFDYHNLENLKTILEQDKLLLKFQNKKIKDKHEKNNPWIH</sequence>
<evidence type="ECO:0000313" key="3">
    <source>
        <dbReference type="EMBL" id="MDJ1645591.1"/>
    </source>
</evidence>
<dbReference type="InterPro" id="IPR007295">
    <property type="entry name" value="DUF402"/>
</dbReference>
<dbReference type="PANTHER" id="PTHR39159">
    <property type="match status" value="1"/>
</dbReference>
<dbReference type="EMBL" id="JASDDP010000008">
    <property type="protein sequence ID" value="MDJ1645591.1"/>
    <property type="molecule type" value="Genomic_DNA"/>
</dbReference>
<dbReference type="Gene3D" id="2.40.380.10">
    <property type="entry name" value="FomD-like"/>
    <property type="match status" value="1"/>
</dbReference>
<proteinExistence type="predicted"/>
<dbReference type="GO" id="GO:0016787">
    <property type="term" value="F:hydrolase activity"/>
    <property type="evidence" value="ECO:0007669"/>
    <property type="project" value="UniProtKB-KW"/>
</dbReference>
<feature type="domain" description="DUF402" evidence="2">
    <location>
        <begin position="19"/>
        <end position="153"/>
    </location>
</feature>
<protein>
    <submittedName>
        <fullName evidence="3">DUF402 domain-containing protein</fullName>
    </submittedName>
</protein>